<dbReference type="PROSITE" id="PS00812">
    <property type="entry name" value="GLYCOSYL_HYDROL_F8"/>
    <property type="match status" value="1"/>
</dbReference>
<evidence type="ECO:0000313" key="11">
    <source>
        <dbReference type="EMBL" id="RMI25266.1"/>
    </source>
</evidence>
<evidence type="ECO:0000256" key="1">
    <source>
        <dbReference type="ARBA" id="ARBA00000966"/>
    </source>
</evidence>
<feature type="signal peptide" evidence="10">
    <location>
        <begin position="1"/>
        <end position="32"/>
    </location>
</feature>
<comment type="similarity">
    <text evidence="2 9">Belongs to the glycosyl hydrolase 8 (cellulase D) family.</text>
</comment>
<evidence type="ECO:0000256" key="4">
    <source>
        <dbReference type="ARBA" id="ARBA00022801"/>
    </source>
</evidence>
<keyword evidence="4 9" id="KW-0378">Hydrolase</keyword>
<name>A0ABX9VLQ5_9PROT</name>
<evidence type="ECO:0000256" key="5">
    <source>
        <dbReference type="ARBA" id="ARBA00023001"/>
    </source>
</evidence>
<evidence type="ECO:0000256" key="10">
    <source>
        <dbReference type="SAM" id="SignalP"/>
    </source>
</evidence>
<evidence type="ECO:0000313" key="12">
    <source>
        <dbReference type="Proteomes" id="UP000274097"/>
    </source>
</evidence>
<evidence type="ECO:0000256" key="6">
    <source>
        <dbReference type="ARBA" id="ARBA00023295"/>
    </source>
</evidence>
<gene>
    <name evidence="11" type="ORF">EBE87_08950</name>
</gene>
<dbReference type="PRINTS" id="PR00735">
    <property type="entry name" value="GLHYDRLASE8"/>
</dbReference>
<keyword evidence="6 9" id="KW-0326">Glycosidase</keyword>
<evidence type="ECO:0000256" key="9">
    <source>
        <dbReference type="RuleBase" id="RU361167"/>
    </source>
</evidence>
<dbReference type="Proteomes" id="UP000274097">
    <property type="component" value="Unassembled WGS sequence"/>
</dbReference>
<comment type="caution">
    <text evidence="11">The sequence shown here is derived from an EMBL/GenBank/DDBJ whole genome shotgun (WGS) entry which is preliminary data.</text>
</comment>
<dbReference type="EMBL" id="RFLX01000005">
    <property type="protein sequence ID" value="RMI25266.1"/>
    <property type="molecule type" value="Genomic_DNA"/>
</dbReference>
<protein>
    <recommendedName>
        <fullName evidence="9">Glucanase</fullName>
        <ecNumber evidence="9">3.2.1.-</ecNumber>
    </recommendedName>
</protein>
<evidence type="ECO:0000256" key="2">
    <source>
        <dbReference type="ARBA" id="ARBA00009209"/>
    </source>
</evidence>
<feature type="chain" id="PRO_5046327780" description="Glucanase" evidence="10">
    <location>
        <begin position="33"/>
        <end position="359"/>
    </location>
</feature>
<evidence type="ECO:0000256" key="8">
    <source>
        <dbReference type="PROSITE-ProRule" id="PRU10058"/>
    </source>
</evidence>
<keyword evidence="7 9" id="KW-0119">Carbohydrate metabolism</keyword>
<sequence>MHPARRSILPRRGFLRLAALPALGGWPIAAAAAPPEAPPHLRAAWQGFRARFLLPEGRVVDTGNGGISHSEGQGWALFCAERCDDRAAFDQLLGWTRQALRRPKDRLHAWRYRPGAAQTWSDRNNATDGDLFIAAALLLAARRWAQPAYAEAGTAMARDILRLLLRQVAGRTVLLPGAAGFEEAESVVLNPSYYAFPAIRLLARAVPDPAWLRLVADGVGLLRLARFGRWGLPPDWLTLRRADGALGLAPAWPPRFSYDAMRVPLYMAWAGLGDEPAVRAALAFWSDPGHPHLPAWADLGNNQVSPYPSGEGAAAIRRFIAGDERRLGGEATVLLPKNTDDYYAAILKIMTILAGAEIS</sequence>
<proteinExistence type="inferred from homology"/>
<evidence type="ECO:0000256" key="7">
    <source>
        <dbReference type="ARBA" id="ARBA00023326"/>
    </source>
</evidence>
<keyword evidence="3 10" id="KW-0732">Signal</keyword>
<organism evidence="11 12">
    <name type="scientific">Teichococcus wenyumeiae</name>
    <dbReference type="NCBI Taxonomy" id="2478470"/>
    <lineage>
        <taxon>Bacteria</taxon>
        <taxon>Pseudomonadati</taxon>
        <taxon>Pseudomonadota</taxon>
        <taxon>Alphaproteobacteria</taxon>
        <taxon>Acetobacterales</taxon>
        <taxon>Roseomonadaceae</taxon>
        <taxon>Roseomonas</taxon>
    </lineage>
</organism>
<dbReference type="InterPro" id="IPR019834">
    <property type="entry name" value="Glyco_hydro_8_CS"/>
</dbReference>
<feature type="active site" description="Nucleophile" evidence="8">
    <location>
        <position position="128"/>
    </location>
</feature>
<dbReference type="Pfam" id="PF01270">
    <property type="entry name" value="Glyco_hydro_8"/>
    <property type="match status" value="1"/>
</dbReference>
<dbReference type="InterPro" id="IPR008928">
    <property type="entry name" value="6-hairpin_glycosidase_sf"/>
</dbReference>
<accession>A0ABX9VLQ5</accession>
<evidence type="ECO:0000256" key="3">
    <source>
        <dbReference type="ARBA" id="ARBA00022729"/>
    </source>
</evidence>
<keyword evidence="7 9" id="KW-0624">Polysaccharide degradation</keyword>
<keyword evidence="5" id="KW-0136">Cellulose degradation</keyword>
<dbReference type="EC" id="3.2.1.-" evidence="9"/>
<dbReference type="InterPro" id="IPR012341">
    <property type="entry name" value="6hp_glycosidase-like_sf"/>
</dbReference>
<dbReference type="RefSeq" id="WP_122139958.1">
    <property type="nucleotide sequence ID" value="NZ_RFLX01000005.1"/>
</dbReference>
<dbReference type="GO" id="GO:0016787">
    <property type="term" value="F:hydrolase activity"/>
    <property type="evidence" value="ECO:0007669"/>
    <property type="project" value="UniProtKB-KW"/>
</dbReference>
<dbReference type="SUPFAM" id="SSF48208">
    <property type="entry name" value="Six-hairpin glycosidases"/>
    <property type="match status" value="1"/>
</dbReference>
<keyword evidence="12" id="KW-1185">Reference proteome</keyword>
<dbReference type="Gene3D" id="1.50.10.10">
    <property type="match status" value="1"/>
</dbReference>
<reference evidence="11 12" key="1">
    <citation type="submission" date="2018-10" db="EMBL/GenBank/DDBJ databases">
        <title>Roseomonas sp. nov., isolated from feces of Tibetan antelopes in the Qinghai-Tibet plateau, China.</title>
        <authorList>
            <person name="Tian Z."/>
        </authorList>
    </citation>
    <scope>NUCLEOTIDE SEQUENCE [LARGE SCALE GENOMIC DNA]</scope>
    <source>
        <strain evidence="11 12">Z23</strain>
    </source>
</reference>
<dbReference type="InterPro" id="IPR002037">
    <property type="entry name" value="Glyco_hydro_8"/>
</dbReference>
<comment type="catalytic activity">
    <reaction evidence="1">
        <text>Endohydrolysis of (1-&gt;4)-beta-D-glucosidic linkages in cellulose, lichenin and cereal beta-D-glucans.</text>
        <dbReference type="EC" id="3.2.1.4"/>
    </reaction>
</comment>